<dbReference type="Pfam" id="PF02518">
    <property type="entry name" value="HATPase_c"/>
    <property type="match status" value="1"/>
</dbReference>
<dbReference type="SUPFAM" id="SSF55874">
    <property type="entry name" value="ATPase domain of HSP90 chaperone/DNA topoisomerase II/histidine kinase"/>
    <property type="match status" value="1"/>
</dbReference>
<evidence type="ECO:0000259" key="10">
    <source>
        <dbReference type="PROSITE" id="PS50110"/>
    </source>
</evidence>
<evidence type="ECO:0000259" key="8">
    <source>
        <dbReference type="PROSITE" id="PS50046"/>
    </source>
</evidence>
<dbReference type="CDD" id="cd00082">
    <property type="entry name" value="HisKA"/>
    <property type="match status" value="1"/>
</dbReference>
<dbReference type="PANTHER" id="PTHR43047:SF72">
    <property type="entry name" value="OSMOSENSING HISTIDINE PROTEIN KINASE SLN1"/>
    <property type="match status" value="1"/>
</dbReference>
<reference evidence="11 12" key="1">
    <citation type="submission" date="2024-02" db="EMBL/GenBank/DDBJ databases">
        <authorList>
            <person name="Chen Y."/>
            <person name="Shah S."/>
            <person name="Dougan E. K."/>
            <person name="Thang M."/>
            <person name="Chan C."/>
        </authorList>
    </citation>
    <scope>NUCLEOTIDE SEQUENCE [LARGE SCALE GENOMIC DNA]</scope>
</reference>
<evidence type="ECO:0000259" key="9">
    <source>
        <dbReference type="PROSITE" id="PS50109"/>
    </source>
</evidence>
<feature type="modified residue" description="4-aspartylphosphate" evidence="6">
    <location>
        <position position="889"/>
    </location>
</feature>
<dbReference type="Gene3D" id="3.30.565.10">
    <property type="entry name" value="Histidine kinase-like ATPase, C-terminal domain"/>
    <property type="match status" value="1"/>
</dbReference>
<dbReference type="Gene3D" id="3.30.450.270">
    <property type="match status" value="1"/>
</dbReference>
<gene>
    <name evidence="11" type="ORF">SCF082_LOCUS19060</name>
</gene>
<dbReference type="InterPro" id="IPR003594">
    <property type="entry name" value="HATPase_dom"/>
</dbReference>
<feature type="non-terminal residue" evidence="11">
    <location>
        <position position="1"/>
    </location>
</feature>
<dbReference type="SUPFAM" id="SSF47384">
    <property type="entry name" value="Homodimeric domain of signal transducing histidine kinase"/>
    <property type="match status" value="1"/>
</dbReference>
<comment type="caution">
    <text evidence="11">The sequence shown here is derived from an EMBL/GenBank/DDBJ whole genome shotgun (WGS) entry which is preliminary data.</text>
</comment>
<dbReference type="PRINTS" id="PR00344">
    <property type="entry name" value="BCTRLSENSOR"/>
</dbReference>
<dbReference type="SUPFAM" id="SSF55781">
    <property type="entry name" value="GAF domain-like"/>
    <property type="match status" value="2"/>
</dbReference>
<dbReference type="EMBL" id="CAXAMM010012931">
    <property type="protein sequence ID" value="CAK9030046.1"/>
    <property type="molecule type" value="Genomic_DNA"/>
</dbReference>
<feature type="non-terminal residue" evidence="11">
    <location>
        <position position="963"/>
    </location>
</feature>
<evidence type="ECO:0000313" key="12">
    <source>
        <dbReference type="Proteomes" id="UP001642464"/>
    </source>
</evidence>
<comment type="catalytic activity">
    <reaction evidence="1">
        <text>ATP + protein L-histidine = ADP + protein N-phospho-L-histidine.</text>
        <dbReference type="EC" id="2.7.13.3"/>
    </reaction>
</comment>
<evidence type="ECO:0000256" key="6">
    <source>
        <dbReference type="PROSITE-ProRule" id="PRU00169"/>
    </source>
</evidence>
<evidence type="ECO:0000256" key="7">
    <source>
        <dbReference type="SAM" id="MobiDB-lite"/>
    </source>
</evidence>
<feature type="compositionally biased region" description="Basic and acidic residues" evidence="7">
    <location>
        <begin position="814"/>
        <end position="823"/>
    </location>
</feature>
<dbReference type="InterPro" id="IPR011006">
    <property type="entry name" value="CheY-like_superfamily"/>
</dbReference>
<organism evidence="11 12">
    <name type="scientific">Durusdinium trenchii</name>
    <dbReference type="NCBI Taxonomy" id="1381693"/>
    <lineage>
        <taxon>Eukaryota</taxon>
        <taxon>Sar</taxon>
        <taxon>Alveolata</taxon>
        <taxon>Dinophyceae</taxon>
        <taxon>Suessiales</taxon>
        <taxon>Symbiodiniaceae</taxon>
        <taxon>Durusdinium</taxon>
    </lineage>
</organism>
<accession>A0ABP0KT34</accession>
<evidence type="ECO:0000256" key="5">
    <source>
        <dbReference type="ARBA" id="ARBA00022777"/>
    </source>
</evidence>
<dbReference type="Gene3D" id="3.30.450.40">
    <property type="match status" value="1"/>
</dbReference>
<sequence length="963" mass="107231">EITVHDHLDDVTEWWRGNFDAADHERFIKHQQDSISSPRACFVKLDGLNNRFDGPSDRVARVCAIGVSHTNNQNLCVLDFEMARQDESAMEVSSLSETVQNVTREINKSRTTKEVAQSMVEQVQSLCKFDRVMMLKFLDDGAGEIVAEATCEGFNQSKHKLFQGFKFPRVDVPEQARKISLKYALRFIHDTHSEAVPMVPAVVWGAPVDVTASELRSPSPMHAQYLCNMKVKGSLTCSIVNADGNLWGYMTCHNYDSKMDMGVMVRTIATVVTSVGQCVINTVELQENRHIRSRVATLLKPLWTITDPPQWIALAAPKLMEHVQCDSILLVTYDLDEHQDGGTGIDQNDRAQSQDEISLRRNATHTFGAPVNENLVCEVLDAMCASSTQDFNAVLSTSCVKKSCPAVFEKFRDCDLVQVCGVAIAKCFVYDLVFVRKQELINDIWAGTDNPHKAAGSATTADAPAPRLLPRSSFQEFNKAVHFHSIPWSGEDLHVTESVRYHLASAAERTMVNQYRVSKRASRNTSQFLASMSHELRTPFNGIVGMVSCMLQDEDLTSEMREMVETINVSSLAMLRILDDILTAAKMDSGEFEIHKVEFFPAELVNSCCRLFKVECMSRQVRVRANLEHCNDATVVHGDPGRVRQILLNLIGNAVKFSEDDGSGEINVTLRILESSETVRSTIKASQMAHKHTTLKSPSLQEVGEEEQWILVSVDDNGRGINETNIGKLFRRFSQVDEASPEVSKGTGLGLAISAKLCELMKGKAWCNSTEGKGSSFQFCVPVTMPKTEPTSRLSVKRSSAQLAKDGAENGDAQNRRNQESRHVKVRKMAVDQPEQHEERKQPRHVVIGVDDSPVNRVMMVELLMLEDPNQVASVFEKHKADTLCLLVDLQMPEKDGFGVARDVRRICNTVPIFLVTASIIGDPRLAGFSENARVDGVDGVVYKPITGGQLRELIFQEGKPDR</sequence>
<protein>
    <recommendedName>
        <fullName evidence="2">histidine kinase</fullName>
        <ecNumber evidence="2">2.7.13.3</ecNumber>
    </recommendedName>
</protein>
<feature type="domain" description="Phytochrome chromophore attachment site" evidence="8">
    <location>
        <begin position="111"/>
        <end position="254"/>
    </location>
</feature>
<dbReference type="PROSITE" id="PS50109">
    <property type="entry name" value="HIS_KIN"/>
    <property type="match status" value="1"/>
</dbReference>
<keyword evidence="3 6" id="KW-0597">Phosphoprotein</keyword>
<evidence type="ECO:0000256" key="1">
    <source>
        <dbReference type="ARBA" id="ARBA00000085"/>
    </source>
</evidence>
<dbReference type="SUPFAM" id="SSF52172">
    <property type="entry name" value="CheY-like"/>
    <property type="match status" value="1"/>
</dbReference>
<keyword evidence="4" id="KW-0808">Transferase</keyword>
<dbReference type="InterPro" id="IPR004358">
    <property type="entry name" value="Sig_transdc_His_kin-like_C"/>
</dbReference>
<dbReference type="Proteomes" id="UP001642464">
    <property type="component" value="Unassembled WGS sequence"/>
</dbReference>
<dbReference type="InterPro" id="IPR016132">
    <property type="entry name" value="Phyto_chromo_attachment"/>
</dbReference>
<dbReference type="InterPro" id="IPR003661">
    <property type="entry name" value="HisK_dim/P_dom"/>
</dbReference>
<name>A0ABP0KT34_9DINO</name>
<dbReference type="InterPro" id="IPR013515">
    <property type="entry name" value="Phytochrome_cen-reg"/>
</dbReference>
<keyword evidence="12" id="KW-1185">Reference proteome</keyword>
<dbReference type="InterPro" id="IPR036097">
    <property type="entry name" value="HisK_dim/P_sf"/>
</dbReference>
<dbReference type="PANTHER" id="PTHR43047">
    <property type="entry name" value="TWO-COMPONENT HISTIDINE PROTEIN KINASE"/>
    <property type="match status" value="1"/>
</dbReference>
<dbReference type="InterPro" id="IPR043150">
    <property type="entry name" value="Phytochrome_PHY_sf"/>
</dbReference>
<dbReference type="SMART" id="SM00387">
    <property type="entry name" value="HATPase_c"/>
    <property type="match status" value="1"/>
</dbReference>
<feature type="compositionally biased region" description="Polar residues" evidence="7">
    <location>
        <begin position="789"/>
        <end position="802"/>
    </location>
</feature>
<feature type="domain" description="Response regulatory" evidence="10">
    <location>
        <begin position="846"/>
        <end position="959"/>
    </location>
</feature>
<feature type="region of interest" description="Disordered" evidence="7">
    <location>
        <begin position="787"/>
        <end position="842"/>
    </location>
</feature>
<dbReference type="PROSITE" id="PS50046">
    <property type="entry name" value="PHYTOCHROME_2"/>
    <property type="match status" value="1"/>
</dbReference>
<dbReference type="Pfam" id="PF01590">
    <property type="entry name" value="GAF"/>
    <property type="match status" value="1"/>
</dbReference>
<dbReference type="Pfam" id="PF00360">
    <property type="entry name" value="PHY"/>
    <property type="match status" value="1"/>
</dbReference>
<dbReference type="InterPro" id="IPR005467">
    <property type="entry name" value="His_kinase_dom"/>
</dbReference>
<feature type="domain" description="Histidine kinase" evidence="9">
    <location>
        <begin position="531"/>
        <end position="785"/>
    </location>
</feature>
<dbReference type="InterPro" id="IPR036890">
    <property type="entry name" value="HATPase_C_sf"/>
</dbReference>
<dbReference type="Pfam" id="PF00512">
    <property type="entry name" value="HisKA"/>
    <property type="match status" value="1"/>
</dbReference>
<dbReference type="InterPro" id="IPR001789">
    <property type="entry name" value="Sig_transdc_resp-reg_receiver"/>
</dbReference>
<dbReference type="SMART" id="SM00388">
    <property type="entry name" value="HisKA"/>
    <property type="match status" value="1"/>
</dbReference>
<dbReference type="EC" id="2.7.13.3" evidence="2"/>
<keyword evidence="5" id="KW-0418">Kinase</keyword>
<dbReference type="Gene3D" id="1.10.287.130">
    <property type="match status" value="1"/>
</dbReference>
<dbReference type="PROSITE" id="PS50110">
    <property type="entry name" value="RESPONSE_REGULATORY"/>
    <property type="match status" value="1"/>
</dbReference>
<proteinExistence type="predicted"/>
<evidence type="ECO:0000313" key="11">
    <source>
        <dbReference type="EMBL" id="CAK9030046.1"/>
    </source>
</evidence>
<dbReference type="InterPro" id="IPR029016">
    <property type="entry name" value="GAF-like_dom_sf"/>
</dbReference>
<evidence type="ECO:0000256" key="4">
    <source>
        <dbReference type="ARBA" id="ARBA00022679"/>
    </source>
</evidence>
<dbReference type="Gene3D" id="3.30.450.20">
    <property type="entry name" value="PAS domain"/>
    <property type="match status" value="1"/>
</dbReference>
<evidence type="ECO:0000256" key="3">
    <source>
        <dbReference type="ARBA" id="ARBA00022553"/>
    </source>
</evidence>
<evidence type="ECO:0000256" key="2">
    <source>
        <dbReference type="ARBA" id="ARBA00012438"/>
    </source>
</evidence>
<dbReference type="InterPro" id="IPR003018">
    <property type="entry name" value="GAF"/>
</dbReference>
<dbReference type="Gene3D" id="3.40.50.2300">
    <property type="match status" value="1"/>
</dbReference>